<dbReference type="EMBL" id="AGNL01000583">
    <property type="protein sequence ID" value="EJK77656.1"/>
    <property type="molecule type" value="Genomic_DNA"/>
</dbReference>
<protein>
    <submittedName>
        <fullName evidence="2">Uncharacterized protein</fullName>
    </submittedName>
</protein>
<evidence type="ECO:0000313" key="3">
    <source>
        <dbReference type="Proteomes" id="UP000266841"/>
    </source>
</evidence>
<accession>K0TP51</accession>
<evidence type="ECO:0000256" key="1">
    <source>
        <dbReference type="SAM" id="MobiDB-lite"/>
    </source>
</evidence>
<dbReference type="Proteomes" id="UP000266841">
    <property type="component" value="Unassembled WGS sequence"/>
</dbReference>
<reference evidence="2 3" key="1">
    <citation type="journal article" date="2012" name="Genome Biol.">
        <title>Genome and low-iron response of an oceanic diatom adapted to chronic iron limitation.</title>
        <authorList>
            <person name="Lommer M."/>
            <person name="Specht M."/>
            <person name="Roy A.S."/>
            <person name="Kraemer L."/>
            <person name="Andreson R."/>
            <person name="Gutowska M.A."/>
            <person name="Wolf J."/>
            <person name="Bergner S.V."/>
            <person name="Schilhabel M.B."/>
            <person name="Klostermeier U.C."/>
            <person name="Beiko R.G."/>
            <person name="Rosenstiel P."/>
            <person name="Hippler M."/>
            <person name="Laroche J."/>
        </authorList>
    </citation>
    <scope>NUCLEOTIDE SEQUENCE [LARGE SCALE GENOMIC DNA]</scope>
    <source>
        <strain evidence="2 3">CCMP1005</strain>
    </source>
</reference>
<name>K0TP51_THAOC</name>
<keyword evidence="3" id="KW-1185">Reference proteome</keyword>
<dbReference type="AlphaFoldDB" id="K0TP51"/>
<comment type="caution">
    <text evidence="2">The sequence shown here is derived from an EMBL/GenBank/DDBJ whole genome shotgun (WGS) entry which is preliminary data.</text>
</comment>
<gene>
    <name evidence="2" type="ORF">THAOC_00497</name>
</gene>
<sequence>MTATMSPRVSPLLPPRDAGYHRCLLETYFSDQYKIEQSPDEHDENADGASERSDSSSFALKPRDNPSMVAAAIAPMYRKRFKYIVQFGEGAVSHGNASRSNWVMPGQQRRIARRDSDFEERMAMVQAQMTFDAQRAKQVKCSTAVAR</sequence>
<organism evidence="2 3">
    <name type="scientific">Thalassiosira oceanica</name>
    <name type="common">Marine diatom</name>
    <dbReference type="NCBI Taxonomy" id="159749"/>
    <lineage>
        <taxon>Eukaryota</taxon>
        <taxon>Sar</taxon>
        <taxon>Stramenopiles</taxon>
        <taxon>Ochrophyta</taxon>
        <taxon>Bacillariophyta</taxon>
        <taxon>Coscinodiscophyceae</taxon>
        <taxon>Thalassiosirophycidae</taxon>
        <taxon>Thalassiosirales</taxon>
        <taxon>Thalassiosiraceae</taxon>
        <taxon>Thalassiosira</taxon>
    </lineage>
</organism>
<evidence type="ECO:0000313" key="2">
    <source>
        <dbReference type="EMBL" id="EJK77656.1"/>
    </source>
</evidence>
<feature type="region of interest" description="Disordered" evidence="1">
    <location>
        <begin position="34"/>
        <end position="64"/>
    </location>
</feature>
<proteinExistence type="predicted"/>